<dbReference type="SUPFAM" id="SSF52540">
    <property type="entry name" value="P-loop containing nucleoside triphosphate hydrolases"/>
    <property type="match status" value="1"/>
</dbReference>
<dbReference type="InterPro" id="IPR027417">
    <property type="entry name" value="P-loop_NTPase"/>
</dbReference>
<protein>
    <submittedName>
        <fullName evidence="2">Chromosomal replication initiator DnaA</fullName>
    </submittedName>
</protein>
<proteinExistence type="predicted"/>
<dbReference type="PANTHER" id="PTHR30050:SF5">
    <property type="entry name" value="DNAA REGULATORY INACTIVATOR HDA"/>
    <property type="match status" value="1"/>
</dbReference>
<evidence type="ECO:0000313" key="3">
    <source>
        <dbReference type="Proteomes" id="UP000254889"/>
    </source>
</evidence>
<name>A0A345ZU94_9HYPH</name>
<dbReference type="OrthoDB" id="7390113at2"/>
<evidence type="ECO:0000259" key="1">
    <source>
        <dbReference type="Pfam" id="PF22688"/>
    </source>
</evidence>
<feature type="domain" description="Hda lid" evidence="1">
    <location>
        <begin position="167"/>
        <end position="214"/>
    </location>
</feature>
<dbReference type="GO" id="GO:0005886">
    <property type="term" value="C:plasma membrane"/>
    <property type="evidence" value="ECO:0007669"/>
    <property type="project" value="TreeGrafter"/>
</dbReference>
<dbReference type="Proteomes" id="UP000254889">
    <property type="component" value="Chromosome"/>
</dbReference>
<accession>A0A345ZU94</accession>
<dbReference type="Gene3D" id="1.10.8.60">
    <property type="match status" value="1"/>
</dbReference>
<dbReference type="PANTHER" id="PTHR30050">
    <property type="entry name" value="CHROMOSOMAL REPLICATION INITIATOR PROTEIN DNAA"/>
    <property type="match status" value="1"/>
</dbReference>
<evidence type="ECO:0000313" key="2">
    <source>
        <dbReference type="EMBL" id="AXK80491.1"/>
    </source>
</evidence>
<reference evidence="2 3" key="1">
    <citation type="submission" date="2018-07" db="EMBL/GenBank/DDBJ databases">
        <authorList>
            <person name="Quirk P.G."/>
            <person name="Krulwich T.A."/>
        </authorList>
    </citation>
    <scope>NUCLEOTIDE SEQUENCE [LARGE SCALE GENOMIC DNA]</scope>
    <source>
        <strain evidence="2 3">CC-BB4</strain>
    </source>
</reference>
<sequence length="227" mass="24745">MVRMFGPRQLVLALDHAVSFAREDFLPGPSNNAALTLVERWPDWPNKVMALVGPEGAGKSHLATIWAEVAGARTLSARLLGETDLPSTLVTGALVLEDLQPAELDERALFHLLNLAREEGAYVLITARVAPASLTLTIRDLASRLRAVPAVTLDAPDDALLRLLIVKLAADRQLNVDEPVVNYLANRIERSFAAARSAVARLDEEAMRQHRPVTRALAAELFRDVPA</sequence>
<dbReference type="GO" id="GO:0006270">
    <property type="term" value="P:DNA replication initiation"/>
    <property type="evidence" value="ECO:0007669"/>
    <property type="project" value="TreeGrafter"/>
</dbReference>
<dbReference type="Pfam" id="PF22688">
    <property type="entry name" value="Hda_lid"/>
    <property type="match status" value="1"/>
</dbReference>
<dbReference type="GO" id="GO:0003688">
    <property type="term" value="F:DNA replication origin binding"/>
    <property type="evidence" value="ECO:0007669"/>
    <property type="project" value="TreeGrafter"/>
</dbReference>
<dbReference type="RefSeq" id="WP_115690192.1">
    <property type="nucleotide sequence ID" value="NZ_CP031417.1"/>
</dbReference>
<keyword evidence="3" id="KW-1185">Reference proteome</keyword>
<dbReference type="AlphaFoldDB" id="A0A345ZU94"/>
<gene>
    <name evidence="2" type="ORF">DW352_08175</name>
</gene>
<dbReference type="Gene3D" id="3.40.50.300">
    <property type="entry name" value="P-loop containing nucleotide triphosphate hydrolases"/>
    <property type="match status" value="1"/>
</dbReference>
<dbReference type="KEGG" id="ptaw:DW352_08175"/>
<organism evidence="2 3">
    <name type="scientific">Pseudolabrys taiwanensis</name>
    <dbReference type="NCBI Taxonomy" id="331696"/>
    <lineage>
        <taxon>Bacteria</taxon>
        <taxon>Pseudomonadati</taxon>
        <taxon>Pseudomonadota</taxon>
        <taxon>Alphaproteobacteria</taxon>
        <taxon>Hyphomicrobiales</taxon>
        <taxon>Xanthobacteraceae</taxon>
        <taxon>Pseudolabrys</taxon>
    </lineage>
</organism>
<dbReference type="EMBL" id="CP031417">
    <property type="protein sequence ID" value="AXK80491.1"/>
    <property type="molecule type" value="Genomic_DNA"/>
</dbReference>
<dbReference type="InterPro" id="IPR055199">
    <property type="entry name" value="Hda_lid"/>
</dbReference>